<organism evidence="2 3">
    <name type="scientific">Streptomyces jumonjinensis</name>
    <dbReference type="NCBI Taxonomy" id="1945"/>
    <lineage>
        <taxon>Bacteria</taxon>
        <taxon>Bacillati</taxon>
        <taxon>Actinomycetota</taxon>
        <taxon>Actinomycetes</taxon>
        <taxon>Kitasatosporales</taxon>
        <taxon>Streptomycetaceae</taxon>
        <taxon>Streptomyces</taxon>
    </lineage>
</organism>
<protein>
    <submittedName>
        <fullName evidence="2">DUF397 domain-containing protein</fullName>
    </submittedName>
</protein>
<feature type="domain" description="DUF397" evidence="1">
    <location>
        <begin position="12"/>
        <end position="63"/>
    </location>
</feature>
<dbReference type="OrthoDB" id="4323652at2"/>
<reference evidence="2 3" key="1">
    <citation type="submission" date="2019-05" db="EMBL/GenBank/DDBJ databases">
        <title>Comparative genomics and metabolomics analyses of clavulanic acid producing Streptomyces species provides insight into specialized metabolism and evolution of beta-lactam biosynthetic gene clusters.</title>
        <authorList>
            <person name="Moore M.A."/>
            <person name="Cruz-Morales P."/>
            <person name="Barona Gomez F."/>
            <person name="Kapil T."/>
        </authorList>
    </citation>
    <scope>NUCLEOTIDE SEQUENCE [LARGE SCALE GENOMIC DNA]</scope>
    <source>
        <strain evidence="2 3">NRRL 5741</strain>
    </source>
</reference>
<keyword evidence="3" id="KW-1185">Reference proteome</keyword>
<dbReference type="Pfam" id="PF04149">
    <property type="entry name" value="DUF397"/>
    <property type="match status" value="1"/>
</dbReference>
<gene>
    <name evidence="2" type="ORF">FF041_03900</name>
</gene>
<dbReference type="Proteomes" id="UP000419138">
    <property type="component" value="Unassembled WGS sequence"/>
</dbReference>
<dbReference type="EMBL" id="VCLA01000027">
    <property type="protein sequence ID" value="MQS99376.1"/>
    <property type="molecule type" value="Genomic_DNA"/>
</dbReference>
<accession>A0A646KBP6</accession>
<evidence type="ECO:0000313" key="3">
    <source>
        <dbReference type="Proteomes" id="UP000419138"/>
    </source>
</evidence>
<evidence type="ECO:0000259" key="1">
    <source>
        <dbReference type="Pfam" id="PF04149"/>
    </source>
</evidence>
<name>A0A646KBP6_STRJU</name>
<proteinExistence type="predicted"/>
<dbReference type="AlphaFoldDB" id="A0A646KBP6"/>
<comment type="caution">
    <text evidence="2">The sequence shown here is derived from an EMBL/GenBank/DDBJ whole genome shotgun (WGS) entry which is preliminary data.</text>
</comment>
<evidence type="ECO:0000313" key="2">
    <source>
        <dbReference type="EMBL" id="MQS99376.1"/>
    </source>
</evidence>
<dbReference type="RefSeq" id="WP_153521032.1">
    <property type="nucleotide sequence ID" value="NZ_JBEPDZ010000011.1"/>
</dbReference>
<dbReference type="InterPro" id="IPR007278">
    <property type="entry name" value="DUF397"/>
</dbReference>
<sequence>MSHRIPAVPGDAWFKSSYSGAGTSECIETARCDGGAAVRDSKNPLGSRLVFSAGAWAGFVAAVADERLGRR</sequence>